<reference evidence="3" key="4">
    <citation type="submission" date="2021-02" db="EMBL/GenBank/DDBJ databases">
        <title>Metagenome-assembled genomes from human diarrheal sample B26.</title>
        <authorList>
            <person name="Ateba T.P."/>
            <person name="Alayande K.A."/>
            <person name="Mwanza M."/>
        </authorList>
    </citation>
    <scope>NUCLEOTIDE SEQUENCE</scope>
    <source>
        <strain evidence="3">06WH</strain>
    </source>
</reference>
<evidence type="ECO:0000313" key="5">
    <source>
        <dbReference type="EMBL" id="NSE15323.1"/>
    </source>
</evidence>
<dbReference type="EMBL" id="CZAL01000004">
    <property type="protein sequence ID" value="CUP00488.1"/>
    <property type="molecule type" value="Genomic_DNA"/>
</dbReference>
<dbReference type="STRING" id="1150298.ERS852406_01167"/>
<evidence type="ECO:0000313" key="1">
    <source>
        <dbReference type="EMBL" id="CUO05456.1"/>
    </source>
</evidence>
<evidence type="ECO:0000313" key="3">
    <source>
        <dbReference type="EMBL" id="MBN2954580.1"/>
    </source>
</evidence>
<dbReference type="OrthoDB" id="9797770at2"/>
<reference evidence="6 7" key="1">
    <citation type="submission" date="2015-09" db="EMBL/GenBank/DDBJ databases">
        <authorList>
            <consortium name="Pathogen Informatics"/>
        </authorList>
    </citation>
    <scope>NUCLEOTIDE SEQUENCE [LARGE SCALE GENOMIC DNA]</scope>
    <source>
        <strain evidence="1 6">2789STDY5608849</strain>
        <strain evidence="2 7">2789STDY5834885</strain>
    </source>
</reference>
<evidence type="ECO:0000313" key="8">
    <source>
        <dbReference type="Proteomes" id="UP000768180"/>
    </source>
</evidence>
<dbReference type="GeneID" id="79855924"/>
<dbReference type="EMBL" id="CYYV01000005">
    <property type="protein sequence ID" value="CUO05456.1"/>
    <property type="molecule type" value="Genomic_DNA"/>
</dbReference>
<dbReference type="EMBL" id="JAAITQ010000003">
    <property type="protein sequence ID" value="NSE15323.1"/>
    <property type="molecule type" value="Genomic_DNA"/>
</dbReference>
<evidence type="ECO:0000313" key="2">
    <source>
        <dbReference type="EMBL" id="CUP00488.1"/>
    </source>
</evidence>
<reference evidence="4" key="5">
    <citation type="submission" date="2022-01" db="EMBL/GenBank/DDBJ databases">
        <title>Collection of gut derived symbiotic bacterial strains cultured from healthy donors.</title>
        <authorList>
            <person name="Lin H."/>
            <person name="Kohout C."/>
            <person name="Waligurski E."/>
            <person name="Pamer E.G."/>
        </authorList>
    </citation>
    <scope>NUCLEOTIDE SEQUENCE</scope>
    <source>
        <strain evidence="4">DFI.5.49</strain>
    </source>
</reference>
<reference evidence="5 8" key="2">
    <citation type="journal article" date="2020" name="Cell Host Microbe">
        <title>Functional and Genomic Variation between Human-Derived Isolates of Lachnospiraceae Reveals Inter- and Intra-Species Diversity.</title>
        <authorList>
            <person name="Sorbara M.T."/>
            <person name="Littmann E.R."/>
            <person name="Fontana E."/>
            <person name="Moody T.U."/>
            <person name="Kohout C.E."/>
            <person name="Gjonbalaj M."/>
            <person name="Eaton V."/>
            <person name="Seok R."/>
            <person name="Leiner I.M."/>
            <person name="Pamer E.G."/>
        </authorList>
    </citation>
    <scope>NUCLEOTIDE SEQUENCE [LARGE SCALE GENOMIC DNA]</scope>
    <source>
        <strain evidence="5 8">MSK.14.54</strain>
    </source>
</reference>
<dbReference type="Proteomes" id="UP000768180">
    <property type="component" value="Unassembled WGS sequence"/>
</dbReference>
<keyword evidence="8" id="KW-1185">Reference proteome</keyword>
<dbReference type="Proteomes" id="UP001199915">
    <property type="component" value="Unassembled WGS sequence"/>
</dbReference>
<reference evidence="5" key="3">
    <citation type="submission" date="2020-02" db="EMBL/GenBank/DDBJ databases">
        <authorList>
            <person name="Littmann E."/>
            <person name="Sorbara M."/>
        </authorList>
    </citation>
    <scope>NUCLEOTIDE SEQUENCE</scope>
    <source>
        <strain evidence="5">MSK.14.54</strain>
    </source>
</reference>
<organism evidence="2 7">
    <name type="scientific">Fusicatenibacter saccharivorans</name>
    <dbReference type="NCBI Taxonomy" id="1150298"/>
    <lineage>
        <taxon>Bacteria</taxon>
        <taxon>Bacillati</taxon>
        <taxon>Bacillota</taxon>
        <taxon>Clostridia</taxon>
        <taxon>Lachnospirales</taxon>
        <taxon>Lachnospiraceae</taxon>
        <taxon>Fusicatenibacter</taxon>
    </lineage>
</organism>
<proteinExistence type="predicted"/>
<evidence type="ECO:0000313" key="7">
    <source>
        <dbReference type="Proteomes" id="UP000095709"/>
    </source>
</evidence>
<evidence type="ECO:0000313" key="4">
    <source>
        <dbReference type="EMBL" id="MCG4764824.1"/>
    </source>
</evidence>
<accession>A0A174JS71</accession>
<protein>
    <submittedName>
        <fullName evidence="2">Uncharacterized protein</fullName>
    </submittedName>
</protein>
<evidence type="ECO:0000313" key="6">
    <source>
        <dbReference type="Proteomes" id="UP000095706"/>
    </source>
</evidence>
<dbReference type="RefSeq" id="WP_022463113.1">
    <property type="nucleotide sequence ID" value="NZ_CABJFB010000001.1"/>
</dbReference>
<dbReference type="Proteomes" id="UP000095709">
    <property type="component" value="Unassembled WGS sequence"/>
</dbReference>
<dbReference type="Proteomes" id="UP000095706">
    <property type="component" value="Unassembled WGS sequence"/>
</dbReference>
<dbReference type="AlphaFoldDB" id="A0A174JS71"/>
<dbReference type="EMBL" id="JAKNFS010000005">
    <property type="protein sequence ID" value="MCG4764824.1"/>
    <property type="molecule type" value="Genomic_DNA"/>
</dbReference>
<dbReference type="EMBL" id="JAFHBD010000067">
    <property type="protein sequence ID" value="MBN2954580.1"/>
    <property type="molecule type" value="Genomic_DNA"/>
</dbReference>
<dbReference type="Proteomes" id="UP000737612">
    <property type="component" value="Unassembled WGS sequence"/>
</dbReference>
<name>A0A174JS71_9FIRM</name>
<gene>
    <name evidence="1" type="ORF">ERS852406_01167</name>
    <name evidence="2" type="ORF">ERS852498_01018</name>
    <name evidence="5" type="ORF">G5B05_02575</name>
    <name evidence="3" type="ORF">JTJ23_13565</name>
    <name evidence="4" type="ORF">L0N21_04745</name>
</gene>
<sequence>MRQMEFKMERQGLLEEGQEVNVTESALPTSYYYTITPAVAMSRNYQAYERLQSRKGIVKEVKETPRGFYTVVEFDEDEPT</sequence>